<dbReference type="GO" id="GO:0008932">
    <property type="term" value="F:lytic endotransglycosylase activity"/>
    <property type="evidence" value="ECO:0007669"/>
    <property type="project" value="TreeGrafter"/>
</dbReference>
<dbReference type="Gene3D" id="1.10.287.1490">
    <property type="match status" value="1"/>
</dbReference>
<keyword evidence="5" id="KW-1185">Reference proteome</keyword>
<evidence type="ECO:0000259" key="3">
    <source>
        <dbReference type="PROSITE" id="PS51782"/>
    </source>
</evidence>
<feature type="coiled-coil region" evidence="1">
    <location>
        <begin position="129"/>
        <end position="156"/>
    </location>
</feature>
<evidence type="ECO:0000256" key="2">
    <source>
        <dbReference type="SAM" id="SignalP"/>
    </source>
</evidence>
<dbReference type="PANTHER" id="PTHR33734:SF22">
    <property type="entry name" value="MEMBRANE-BOUND LYTIC MUREIN TRANSGLYCOSYLASE D"/>
    <property type="match status" value="1"/>
</dbReference>
<dbReference type="InterPro" id="IPR049813">
    <property type="entry name" value="Elp-1-like_TD"/>
</dbReference>
<dbReference type="InterPro" id="IPR036779">
    <property type="entry name" value="LysM_dom_sf"/>
</dbReference>
<feature type="chain" id="PRO_5005218506" description="LysM domain-containing protein" evidence="2">
    <location>
        <begin position="30"/>
        <end position="223"/>
    </location>
</feature>
<feature type="coiled-coil region" evidence="1">
    <location>
        <begin position="51"/>
        <end position="92"/>
    </location>
</feature>
<reference evidence="5" key="1">
    <citation type="submission" date="2015-06" db="EMBL/GenBank/DDBJ databases">
        <authorList>
            <person name="Bertelli C."/>
        </authorList>
    </citation>
    <scope>NUCLEOTIDE SEQUENCE [LARGE SCALE GENOMIC DNA]</scope>
    <source>
        <strain evidence="5">CRIB-30</strain>
    </source>
</reference>
<accession>A0A0H5DQI1</accession>
<dbReference type="RefSeq" id="WP_204250549.1">
    <property type="nucleotide sequence ID" value="NZ_CWGJ01000025.1"/>
</dbReference>
<sequence>MVNTSLKSKDVAAALLLCLFSFSTIPLQAASWNSREASKDSQSTASVRHELSNLQTEINVINERLRTQEDVIEALKRDLESAKKKNNEEAKGKIGSLDQKFSSQDSTIKGFAQDLKELKNHSNHHATSYQDTQARLKDLEKIVQAQNDSIEHLRSALTALMDGLKSPEPESDGNYVTYQVKSGDSLGLIASKNKLSIKRLKEINNLKNDVIFTGQKLKVPASN</sequence>
<dbReference type="SUPFAM" id="SSF57997">
    <property type="entry name" value="Tropomyosin"/>
    <property type="match status" value="1"/>
</dbReference>
<evidence type="ECO:0000313" key="4">
    <source>
        <dbReference type="EMBL" id="CRX38911.1"/>
    </source>
</evidence>
<keyword evidence="1" id="KW-0175">Coiled coil</keyword>
<dbReference type="CDD" id="cd00118">
    <property type="entry name" value="LysM"/>
    <property type="match status" value="1"/>
</dbReference>
<dbReference type="Proteomes" id="UP000220251">
    <property type="component" value="Unassembled WGS sequence"/>
</dbReference>
<evidence type="ECO:0000313" key="5">
    <source>
        <dbReference type="Proteomes" id="UP000220251"/>
    </source>
</evidence>
<dbReference type="AlphaFoldDB" id="A0A0H5DQI1"/>
<dbReference type="EMBL" id="CWGJ01000025">
    <property type="protein sequence ID" value="CRX38911.1"/>
    <property type="molecule type" value="Genomic_DNA"/>
</dbReference>
<feature type="domain" description="LysM" evidence="3">
    <location>
        <begin position="176"/>
        <end position="219"/>
    </location>
</feature>
<name>A0A0H5DQI1_9BACT</name>
<dbReference type="InterPro" id="IPR018392">
    <property type="entry name" value="LysM"/>
</dbReference>
<proteinExistence type="predicted"/>
<dbReference type="SUPFAM" id="SSF54106">
    <property type="entry name" value="LysM domain"/>
    <property type="match status" value="1"/>
</dbReference>
<evidence type="ECO:0000256" key="1">
    <source>
        <dbReference type="SAM" id="Coils"/>
    </source>
</evidence>
<keyword evidence="2" id="KW-0732">Signal</keyword>
<dbReference type="PROSITE" id="PS51782">
    <property type="entry name" value="LYSM"/>
    <property type="match status" value="1"/>
</dbReference>
<gene>
    <name evidence="4" type="ORF">ELAC_1583</name>
</gene>
<protein>
    <recommendedName>
        <fullName evidence="3">LysM domain-containing protein</fullName>
    </recommendedName>
</protein>
<dbReference type="SMART" id="SM00257">
    <property type="entry name" value="LysM"/>
    <property type="match status" value="1"/>
</dbReference>
<dbReference type="Gene3D" id="3.10.350.10">
    <property type="entry name" value="LysM domain"/>
    <property type="match status" value="1"/>
</dbReference>
<dbReference type="Pfam" id="PF01476">
    <property type="entry name" value="LysM"/>
    <property type="match status" value="1"/>
</dbReference>
<organism evidence="4 5">
    <name type="scientific">Estrella lausannensis</name>
    <dbReference type="NCBI Taxonomy" id="483423"/>
    <lineage>
        <taxon>Bacteria</taxon>
        <taxon>Pseudomonadati</taxon>
        <taxon>Chlamydiota</taxon>
        <taxon>Chlamydiia</taxon>
        <taxon>Parachlamydiales</taxon>
        <taxon>Candidatus Criblamydiaceae</taxon>
        <taxon>Estrella</taxon>
    </lineage>
</organism>
<dbReference type="CDD" id="cd21931">
    <property type="entry name" value="TD_EMAP-like"/>
    <property type="match status" value="1"/>
</dbReference>
<feature type="signal peptide" evidence="2">
    <location>
        <begin position="1"/>
        <end position="29"/>
    </location>
</feature>
<dbReference type="PANTHER" id="PTHR33734">
    <property type="entry name" value="LYSM DOMAIN-CONTAINING GPI-ANCHORED PROTEIN 2"/>
    <property type="match status" value="1"/>
</dbReference>